<dbReference type="PANTHER" id="PTHR46148:SF56">
    <property type="entry name" value="RETROTRANSPOSON PROTEIN"/>
    <property type="match status" value="1"/>
</dbReference>
<dbReference type="GeneID" id="107013419"/>
<protein>
    <submittedName>
        <fullName evidence="3">Uncharacterized protein LOC107013419</fullName>
    </submittedName>
</protein>
<accession>A0ABM1GBS0</accession>
<keyword evidence="2" id="KW-1185">Reference proteome</keyword>
<organism evidence="2 3">
    <name type="scientific">Solanum pennellii</name>
    <name type="common">Tomato</name>
    <name type="synonym">Lycopersicon pennellii</name>
    <dbReference type="NCBI Taxonomy" id="28526"/>
    <lineage>
        <taxon>Eukaryota</taxon>
        <taxon>Viridiplantae</taxon>
        <taxon>Streptophyta</taxon>
        <taxon>Embryophyta</taxon>
        <taxon>Tracheophyta</taxon>
        <taxon>Spermatophyta</taxon>
        <taxon>Magnoliopsida</taxon>
        <taxon>eudicotyledons</taxon>
        <taxon>Gunneridae</taxon>
        <taxon>Pentapetalae</taxon>
        <taxon>asterids</taxon>
        <taxon>lamiids</taxon>
        <taxon>Solanales</taxon>
        <taxon>Solanaceae</taxon>
        <taxon>Solanoideae</taxon>
        <taxon>Solaneae</taxon>
        <taxon>Solanum</taxon>
        <taxon>Solanum subgen. Lycopersicon</taxon>
    </lineage>
</organism>
<name>A0ABM1GBS0_SOLPN</name>
<reference evidence="2" key="1">
    <citation type="journal article" date="2014" name="Nat. Genet.">
        <title>The genome of the stress-tolerant wild tomato species Solanum pennellii.</title>
        <authorList>
            <person name="Bolger A."/>
            <person name="Scossa F."/>
            <person name="Bolger M.E."/>
            <person name="Lanz C."/>
            <person name="Maumus F."/>
            <person name="Tohge T."/>
            <person name="Quesneville H."/>
            <person name="Alseekh S."/>
            <person name="Sorensen I."/>
            <person name="Lichtenstein G."/>
            <person name="Fich E.A."/>
            <person name="Conte M."/>
            <person name="Keller H."/>
            <person name="Schneeberger K."/>
            <person name="Schwacke R."/>
            <person name="Ofner I."/>
            <person name="Vrebalov J."/>
            <person name="Xu Y."/>
            <person name="Osorio S."/>
            <person name="Aflitos S.A."/>
            <person name="Schijlen E."/>
            <person name="Jimenez-Gomez J.M."/>
            <person name="Ryngajllo M."/>
            <person name="Kimura S."/>
            <person name="Kumar R."/>
            <person name="Koenig D."/>
            <person name="Headland L.R."/>
            <person name="Maloof J.N."/>
            <person name="Sinha N."/>
            <person name="van Ham R.C."/>
            <person name="Lankhorst R.K."/>
            <person name="Mao L."/>
            <person name="Vogel A."/>
            <person name="Arsova B."/>
            <person name="Panstruga R."/>
            <person name="Fei Z."/>
            <person name="Rose J.K."/>
            <person name="Zamir D."/>
            <person name="Carrari F."/>
            <person name="Giovannoni J.J."/>
            <person name="Weigel D."/>
            <person name="Usadel B."/>
            <person name="Fernie A.R."/>
        </authorList>
    </citation>
    <scope>NUCLEOTIDE SEQUENCE [LARGE SCALE GENOMIC DNA]</scope>
    <source>
        <strain evidence="2">cv. LA0716</strain>
    </source>
</reference>
<evidence type="ECO:0000259" key="1">
    <source>
        <dbReference type="Pfam" id="PF24626"/>
    </source>
</evidence>
<reference evidence="3" key="2">
    <citation type="submission" date="2025-08" db="UniProtKB">
        <authorList>
            <consortium name="RefSeq"/>
        </authorList>
    </citation>
    <scope>IDENTIFICATION</scope>
</reference>
<proteinExistence type="predicted"/>
<evidence type="ECO:0000313" key="3">
    <source>
        <dbReference type="RefSeq" id="XP_015068817.1"/>
    </source>
</evidence>
<dbReference type="InterPro" id="IPR056924">
    <property type="entry name" value="SH3_Tf2-1"/>
</dbReference>
<sequence length="171" mass="19499">MAPYEALMGEQADLLLGSLKWVNKVNRTRTSSSIHGEGEDVRRSSLEFEVDVWVYLKVLMKGVMKFGKKGKLIPWNIVPYRISKGIGTVAFELDLQQELVAIHPMFHISKLNKCVGDPSFLVQTDNVGIKDRLSYEEVRLGFLYHQALKLRTKEVASVKFLLRNQFVDEAT</sequence>
<dbReference type="PANTHER" id="PTHR46148">
    <property type="entry name" value="CHROMO DOMAIN-CONTAINING PROTEIN"/>
    <property type="match status" value="1"/>
</dbReference>
<dbReference type="RefSeq" id="XP_015068817.1">
    <property type="nucleotide sequence ID" value="XM_015213331.1"/>
</dbReference>
<feature type="domain" description="Tf2-1-like SH3-like" evidence="1">
    <location>
        <begin position="53"/>
        <end position="115"/>
    </location>
</feature>
<dbReference type="Pfam" id="PF24626">
    <property type="entry name" value="SH3_Tf2-1"/>
    <property type="match status" value="1"/>
</dbReference>
<evidence type="ECO:0000313" key="2">
    <source>
        <dbReference type="Proteomes" id="UP000694930"/>
    </source>
</evidence>
<gene>
    <name evidence="3" type="primary">LOC107013419</name>
</gene>
<dbReference type="Proteomes" id="UP000694930">
    <property type="component" value="Chromosome 3"/>
</dbReference>